<comment type="caution">
    <text evidence="1">The sequence shown here is derived from an EMBL/GenBank/DDBJ whole genome shotgun (WGS) entry which is preliminary data.</text>
</comment>
<dbReference type="SUPFAM" id="SSF63825">
    <property type="entry name" value="YWTD domain"/>
    <property type="match status" value="1"/>
</dbReference>
<keyword evidence="2" id="KW-1185">Reference proteome</keyword>
<organism evidence="1 2">
    <name type="scientific">Aphidius gifuensis</name>
    <name type="common">Parasitoid wasp</name>
    <dbReference type="NCBI Taxonomy" id="684658"/>
    <lineage>
        <taxon>Eukaryota</taxon>
        <taxon>Metazoa</taxon>
        <taxon>Ecdysozoa</taxon>
        <taxon>Arthropoda</taxon>
        <taxon>Hexapoda</taxon>
        <taxon>Insecta</taxon>
        <taxon>Pterygota</taxon>
        <taxon>Neoptera</taxon>
        <taxon>Endopterygota</taxon>
        <taxon>Hymenoptera</taxon>
        <taxon>Apocrita</taxon>
        <taxon>Ichneumonoidea</taxon>
        <taxon>Braconidae</taxon>
        <taxon>Aphidiinae</taxon>
        <taxon>Aphidius</taxon>
    </lineage>
</organism>
<dbReference type="AlphaFoldDB" id="A0A834XZR2"/>
<protein>
    <submittedName>
        <fullName evidence="1">Uncharacterized protein</fullName>
    </submittedName>
</protein>
<gene>
    <name evidence="1" type="ORF">HCN44_004685</name>
</gene>
<sequence length="590" mass="68990">MHFYIDMAFNCAHDKVWLLKSQDELKNVFHNVLDGYQFQTEYSLNNDFFRQINVGFDNATSISYDWLVKQVFWSEHKNGLYSIKRTDETFYKHLYIILPQAQLNIEDVKVCPKQNEVFFLSNDSIWFTPIETNSTATLLFSRKQYSGWIYKFSIDYATDILYWVAGDESNHDTLLIIILAMCFGRLACTELNTVYPENVLLLLSRRNFYTVKDSSEHFKLMGLGYEPAYVEDTEDAEDAEYAENAEYAEYADFSKSYYIDIAFNCERDKVWLLESQDELEDFGLHNALDESNFRDESKLDTVRQINDSRFDKATSISYDWSTKLLYWSEHSDGKYSIRRTDEIFLLNQYIILPQAKSSIRAVQVYPKRNELFFLSDDSIWYTPIEENSSASLLFSREQYSGWIYEFSIDYATNKLYWVAGDESNRDMLHSVDIGTTARPFKEADIEKIEQLEIIKYSPFNLVAFNNILYWIAFEDGNKLYYKNGNEAAVKVCDLSPDSIMTFVAAICPYYVDIKNTARPFKKTDIKKIKTYEVGAHYPFNLVAFNNALYWITYDDGKRRLYSKNGKEPAVLLSSLISDTRLSIVSSSCPW</sequence>
<accession>A0A834XZR2</accession>
<evidence type="ECO:0000313" key="2">
    <source>
        <dbReference type="Proteomes" id="UP000639338"/>
    </source>
</evidence>
<name>A0A834XZR2_APHGI</name>
<dbReference type="InterPro" id="IPR011042">
    <property type="entry name" value="6-blade_b-propeller_TolB-like"/>
</dbReference>
<dbReference type="Proteomes" id="UP000639338">
    <property type="component" value="Unassembled WGS sequence"/>
</dbReference>
<dbReference type="Gene3D" id="2.120.10.30">
    <property type="entry name" value="TolB, C-terminal domain"/>
    <property type="match status" value="2"/>
</dbReference>
<reference evidence="1 2" key="1">
    <citation type="submission" date="2020-08" db="EMBL/GenBank/DDBJ databases">
        <title>Aphidius gifuensis genome sequencing and assembly.</title>
        <authorList>
            <person name="Du Z."/>
        </authorList>
    </citation>
    <scope>NUCLEOTIDE SEQUENCE [LARGE SCALE GENOMIC DNA]</scope>
    <source>
        <strain evidence="1">YNYX2018</strain>
        <tissue evidence="1">Adults</tissue>
    </source>
</reference>
<dbReference type="EMBL" id="JACMRX010000002">
    <property type="protein sequence ID" value="KAF7995213.1"/>
    <property type="molecule type" value="Genomic_DNA"/>
</dbReference>
<evidence type="ECO:0000313" key="1">
    <source>
        <dbReference type="EMBL" id="KAF7995213.1"/>
    </source>
</evidence>
<dbReference type="SUPFAM" id="SSF101898">
    <property type="entry name" value="NHL repeat"/>
    <property type="match status" value="1"/>
</dbReference>
<proteinExistence type="predicted"/>